<accession>A0A9P8IBA5</accession>
<reference evidence="2" key="1">
    <citation type="submission" date="2021-03" db="EMBL/GenBank/DDBJ databases">
        <title>Comparative genomics and phylogenomic investigation of the class Geoglossomycetes provide insights into ecological specialization and systematics.</title>
        <authorList>
            <person name="Melie T."/>
            <person name="Pirro S."/>
            <person name="Miller A.N."/>
            <person name="Quandt A."/>
        </authorList>
    </citation>
    <scope>NUCLEOTIDE SEQUENCE</scope>
    <source>
        <strain evidence="2">GBOQ0MN5Z8</strain>
    </source>
</reference>
<evidence type="ECO:0000313" key="2">
    <source>
        <dbReference type="EMBL" id="KAH0538945.1"/>
    </source>
</evidence>
<evidence type="ECO:0000313" key="3">
    <source>
        <dbReference type="Proteomes" id="UP000698800"/>
    </source>
</evidence>
<evidence type="ECO:0000256" key="1">
    <source>
        <dbReference type="SAM" id="MobiDB-lite"/>
    </source>
</evidence>
<feature type="compositionally biased region" description="Polar residues" evidence="1">
    <location>
        <begin position="1"/>
        <end position="12"/>
    </location>
</feature>
<feature type="compositionally biased region" description="Basic residues" evidence="1">
    <location>
        <begin position="35"/>
        <end position="49"/>
    </location>
</feature>
<organism evidence="2 3">
    <name type="scientific">Glutinoglossum americanum</name>
    <dbReference type="NCBI Taxonomy" id="1670608"/>
    <lineage>
        <taxon>Eukaryota</taxon>
        <taxon>Fungi</taxon>
        <taxon>Dikarya</taxon>
        <taxon>Ascomycota</taxon>
        <taxon>Pezizomycotina</taxon>
        <taxon>Geoglossomycetes</taxon>
        <taxon>Geoglossales</taxon>
        <taxon>Geoglossaceae</taxon>
        <taxon>Glutinoglossum</taxon>
    </lineage>
</organism>
<gene>
    <name evidence="2" type="ORF">FGG08_004460</name>
</gene>
<name>A0A9P8IBA5_9PEZI</name>
<sequence length="132" mass="14574">MSRSPSGRSSTLPPIRHREKISRPRKPSVTEGGRKAKHEKNSSRGHGRRMSYDGRKAYSAEPSTAANLFGNRWEDLIDAATTATKEADDPVPSASAVSAIRASTYSWASRGDVEHVLYVGLWEEDSSHFSWS</sequence>
<protein>
    <submittedName>
        <fullName evidence="2">Uncharacterized protein</fullName>
    </submittedName>
</protein>
<dbReference type="EMBL" id="JAGHQL010000091">
    <property type="protein sequence ID" value="KAH0538945.1"/>
    <property type="molecule type" value="Genomic_DNA"/>
</dbReference>
<proteinExistence type="predicted"/>
<dbReference type="OrthoDB" id="5405791at2759"/>
<feature type="compositionally biased region" description="Basic residues" evidence="1">
    <location>
        <begin position="15"/>
        <end position="26"/>
    </location>
</feature>
<keyword evidence="3" id="KW-1185">Reference proteome</keyword>
<comment type="caution">
    <text evidence="2">The sequence shown here is derived from an EMBL/GenBank/DDBJ whole genome shotgun (WGS) entry which is preliminary data.</text>
</comment>
<dbReference type="AlphaFoldDB" id="A0A9P8IBA5"/>
<dbReference type="Proteomes" id="UP000698800">
    <property type="component" value="Unassembled WGS sequence"/>
</dbReference>
<feature type="region of interest" description="Disordered" evidence="1">
    <location>
        <begin position="1"/>
        <end position="58"/>
    </location>
</feature>